<evidence type="ECO:0000313" key="5">
    <source>
        <dbReference type="Proteomes" id="UP000092154"/>
    </source>
</evidence>
<feature type="repeat" description="WD" evidence="3">
    <location>
        <begin position="136"/>
        <end position="171"/>
    </location>
</feature>
<dbReference type="InterPro" id="IPR050349">
    <property type="entry name" value="WD_LIS1/nudF_dynein_reg"/>
</dbReference>
<evidence type="ECO:0000256" key="3">
    <source>
        <dbReference type="PROSITE-ProRule" id="PRU00221"/>
    </source>
</evidence>
<dbReference type="PROSITE" id="PS50294">
    <property type="entry name" value="WD_REPEATS_REGION"/>
    <property type="match status" value="4"/>
</dbReference>
<dbReference type="PRINTS" id="PR00320">
    <property type="entry name" value="GPROTEINBRPT"/>
</dbReference>
<dbReference type="OrthoDB" id="10251741at2759"/>
<dbReference type="AlphaFoldDB" id="A0A1B7N0U4"/>
<name>A0A1B7N0U4_9AGAM</name>
<dbReference type="InterPro" id="IPR036322">
    <property type="entry name" value="WD40_repeat_dom_sf"/>
</dbReference>
<gene>
    <name evidence="4" type="ORF">K503DRAFT_691538</name>
</gene>
<dbReference type="InterPro" id="IPR015943">
    <property type="entry name" value="WD40/YVTN_repeat-like_dom_sf"/>
</dbReference>
<dbReference type="PANTHER" id="PTHR44129">
    <property type="entry name" value="WD REPEAT-CONTAINING PROTEIN POP1"/>
    <property type="match status" value="1"/>
</dbReference>
<dbReference type="Proteomes" id="UP000092154">
    <property type="component" value="Unassembled WGS sequence"/>
</dbReference>
<protein>
    <submittedName>
        <fullName evidence="4">WD40 repeat-like protein</fullName>
    </submittedName>
</protein>
<dbReference type="EMBL" id="KV448294">
    <property type="protein sequence ID" value="OAX38464.1"/>
    <property type="molecule type" value="Genomic_DNA"/>
</dbReference>
<evidence type="ECO:0000256" key="1">
    <source>
        <dbReference type="ARBA" id="ARBA00022574"/>
    </source>
</evidence>
<feature type="non-terminal residue" evidence="4">
    <location>
        <position position="319"/>
    </location>
</feature>
<dbReference type="SUPFAM" id="SSF50978">
    <property type="entry name" value="WD40 repeat-like"/>
    <property type="match status" value="1"/>
</dbReference>
<dbReference type="InterPro" id="IPR019775">
    <property type="entry name" value="WD40_repeat_CS"/>
</dbReference>
<dbReference type="Pfam" id="PF00400">
    <property type="entry name" value="WD40"/>
    <property type="match status" value="6"/>
</dbReference>
<keyword evidence="1 3" id="KW-0853">WD repeat</keyword>
<dbReference type="InterPro" id="IPR001680">
    <property type="entry name" value="WD40_rpt"/>
</dbReference>
<dbReference type="InParanoid" id="A0A1B7N0U4"/>
<keyword evidence="5" id="KW-1185">Reference proteome</keyword>
<sequence>MTNRKERTYGLVGSVCWSADRERVLSRSWDGTARVRDVETEETMLDPMKVGHEKVFVAIFSRDTDTTEIVTGGQNEDGVKIWNAKTAELLSTIEHEDLAWSLVWTSDQKYLIVSTSLLDKTVRMWNLDTNLQVGQPLRHEEYVNGAALSPDRKLLVTYCSDKSVYVWDIHTILKDAASRSPLTMRGHTDTVWDVAHLPSRRQIITCSEDGSLRLWNLESGAQIGDEWRDEEEKAGVTIIALSPNGKTVASGGRDGRVKLWDVEGQKVIAKGTGHSDMVESLCWSGDGQRVLSGSDDGTAKVWNVERGQTVLSPIKTGHE</sequence>
<reference evidence="4 5" key="1">
    <citation type="submission" date="2016-06" db="EMBL/GenBank/DDBJ databases">
        <title>Comparative genomics of the ectomycorrhizal sister species Rhizopogon vinicolor and Rhizopogon vesiculosus (Basidiomycota: Boletales) reveals a divergence of the mating type B locus.</title>
        <authorList>
            <consortium name="DOE Joint Genome Institute"/>
            <person name="Mujic A.B."/>
            <person name="Kuo A."/>
            <person name="Tritt A."/>
            <person name="Lipzen A."/>
            <person name="Chen C."/>
            <person name="Johnson J."/>
            <person name="Sharma A."/>
            <person name="Barry K."/>
            <person name="Grigoriev I.V."/>
            <person name="Spatafora J.W."/>
        </authorList>
    </citation>
    <scope>NUCLEOTIDE SEQUENCE [LARGE SCALE GENOMIC DNA]</scope>
    <source>
        <strain evidence="4 5">AM-OR11-026</strain>
    </source>
</reference>
<keyword evidence="2" id="KW-0677">Repeat</keyword>
<feature type="repeat" description="WD" evidence="3">
    <location>
        <begin position="184"/>
        <end position="225"/>
    </location>
</feature>
<dbReference type="InterPro" id="IPR020472">
    <property type="entry name" value="WD40_PAC1"/>
</dbReference>
<dbReference type="Gene3D" id="2.130.10.10">
    <property type="entry name" value="YVTN repeat-like/Quinoprotein amine dehydrogenase"/>
    <property type="match status" value="2"/>
</dbReference>
<accession>A0A1B7N0U4</accession>
<dbReference type="PROSITE" id="PS50082">
    <property type="entry name" value="WD_REPEATS_2"/>
    <property type="match status" value="4"/>
</dbReference>
<dbReference type="SMART" id="SM00320">
    <property type="entry name" value="WD40"/>
    <property type="match status" value="7"/>
</dbReference>
<feature type="repeat" description="WD" evidence="3">
    <location>
        <begin position="271"/>
        <end position="312"/>
    </location>
</feature>
<dbReference type="STRING" id="1314800.A0A1B7N0U4"/>
<evidence type="ECO:0000313" key="4">
    <source>
        <dbReference type="EMBL" id="OAX38464.1"/>
    </source>
</evidence>
<evidence type="ECO:0000256" key="2">
    <source>
        <dbReference type="ARBA" id="ARBA00022737"/>
    </source>
</evidence>
<proteinExistence type="predicted"/>
<feature type="repeat" description="WD" evidence="3">
    <location>
        <begin position="229"/>
        <end position="270"/>
    </location>
</feature>
<dbReference type="CDD" id="cd00200">
    <property type="entry name" value="WD40"/>
    <property type="match status" value="1"/>
</dbReference>
<organism evidence="4 5">
    <name type="scientific">Rhizopogon vinicolor AM-OR11-026</name>
    <dbReference type="NCBI Taxonomy" id="1314800"/>
    <lineage>
        <taxon>Eukaryota</taxon>
        <taxon>Fungi</taxon>
        <taxon>Dikarya</taxon>
        <taxon>Basidiomycota</taxon>
        <taxon>Agaricomycotina</taxon>
        <taxon>Agaricomycetes</taxon>
        <taxon>Agaricomycetidae</taxon>
        <taxon>Boletales</taxon>
        <taxon>Suillineae</taxon>
        <taxon>Rhizopogonaceae</taxon>
        <taxon>Rhizopogon</taxon>
    </lineage>
</organism>
<dbReference type="PROSITE" id="PS00678">
    <property type="entry name" value="WD_REPEATS_1"/>
    <property type="match status" value="3"/>
</dbReference>